<comment type="caution">
    <text evidence="3">The sequence shown here is derived from an EMBL/GenBank/DDBJ whole genome shotgun (WGS) entry which is preliminary data.</text>
</comment>
<feature type="compositionally biased region" description="Polar residues" evidence="2">
    <location>
        <begin position="455"/>
        <end position="471"/>
    </location>
</feature>
<feature type="compositionally biased region" description="Low complexity" evidence="2">
    <location>
        <begin position="366"/>
        <end position="375"/>
    </location>
</feature>
<evidence type="ECO:0000313" key="3">
    <source>
        <dbReference type="EMBL" id="ETO24206.1"/>
    </source>
</evidence>
<gene>
    <name evidence="3" type="ORF">RFI_12952</name>
</gene>
<organism evidence="3 4">
    <name type="scientific">Reticulomyxa filosa</name>
    <dbReference type="NCBI Taxonomy" id="46433"/>
    <lineage>
        <taxon>Eukaryota</taxon>
        <taxon>Sar</taxon>
        <taxon>Rhizaria</taxon>
        <taxon>Retaria</taxon>
        <taxon>Foraminifera</taxon>
        <taxon>Monothalamids</taxon>
        <taxon>Reticulomyxidae</taxon>
        <taxon>Reticulomyxa</taxon>
    </lineage>
</organism>
<dbReference type="PANTHER" id="PTHR23159:SF31">
    <property type="entry name" value="CENTROSOME-ASSOCIATED PROTEIN CEP250 ISOFORM X1"/>
    <property type="match status" value="1"/>
</dbReference>
<keyword evidence="1" id="KW-0175">Coiled coil</keyword>
<dbReference type="EMBL" id="ASPP01009367">
    <property type="protein sequence ID" value="ETO24206.1"/>
    <property type="molecule type" value="Genomic_DNA"/>
</dbReference>
<dbReference type="Proteomes" id="UP000023152">
    <property type="component" value="Unassembled WGS sequence"/>
</dbReference>
<proteinExistence type="predicted"/>
<feature type="coiled-coil region" evidence="1">
    <location>
        <begin position="503"/>
        <end position="594"/>
    </location>
</feature>
<protein>
    <recommendedName>
        <fullName evidence="5">Viral A-type inclusion protein</fullName>
    </recommendedName>
</protein>
<evidence type="ECO:0000256" key="1">
    <source>
        <dbReference type="SAM" id="Coils"/>
    </source>
</evidence>
<evidence type="ECO:0000313" key="4">
    <source>
        <dbReference type="Proteomes" id="UP000023152"/>
    </source>
</evidence>
<accession>X6NDZ2</accession>
<feature type="region of interest" description="Disordered" evidence="2">
    <location>
        <begin position="238"/>
        <end position="306"/>
    </location>
</feature>
<keyword evidence="4" id="KW-1185">Reference proteome</keyword>
<feature type="region of interest" description="Disordered" evidence="2">
    <location>
        <begin position="365"/>
        <end position="384"/>
    </location>
</feature>
<dbReference type="PANTHER" id="PTHR23159">
    <property type="entry name" value="CENTROSOMAL PROTEIN 2"/>
    <property type="match status" value="1"/>
</dbReference>
<feature type="compositionally biased region" description="Low complexity" evidence="2">
    <location>
        <begin position="284"/>
        <end position="306"/>
    </location>
</feature>
<dbReference type="AlphaFoldDB" id="X6NDZ2"/>
<reference evidence="3 4" key="1">
    <citation type="journal article" date="2013" name="Curr. Biol.">
        <title>The Genome of the Foraminiferan Reticulomyxa filosa.</title>
        <authorList>
            <person name="Glockner G."/>
            <person name="Hulsmann N."/>
            <person name="Schleicher M."/>
            <person name="Noegel A.A."/>
            <person name="Eichinger L."/>
            <person name="Gallinger C."/>
            <person name="Pawlowski J."/>
            <person name="Sierra R."/>
            <person name="Euteneuer U."/>
            <person name="Pillet L."/>
            <person name="Moustafa A."/>
            <person name="Platzer M."/>
            <person name="Groth M."/>
            <person name="Szafranski K."/>
            <person name="Schliwa M."/>
        </authorList>
    </citation>
    <scope>NUCLEOTIDE SEQUENCE [LARGE SCALE GENOMIC DNA]</scope>
</reference>
<evidence type="ECO:0000256" key="2">
    <source>
        <dbReference type="SAM" id="MobiDB-lite"/>
    </source>
</evidence>
<feature type="region of interest" description="Disordered" evidence="2">
    <location>
        <begin position="108"/>
        <end position="127"/>
    </location>
</feature>
<feature type="compositionally biased region" description="Basic and acidic residues" evidence="2">
    <location>
        <begin position="438"/>
        <end position="454"/>
    </location>
</feature>
<evidence type="ECO:0008006" key="5">
    <source>
        <dbReference type="Google" id="ProtNLM"/>
    </source>
</evidence>
<name>X6NDZ2_RETFI</name>
<sequence length="615" mass="71068">METEVKQLNDKIVELKNDNDRQNDELVNDKQRLLYTIKQKDIAIRRHETDAEKQQEKYLQQIEEKNQQIRNLEIDIFTKKGELNSLGDLVDTLQKELEDLKYEVSRTPKGPEITAKSPDESKMVRPTHLKYPSYPEDEEIEDDTDPRQPVYPGHNKEETINAYMPWSQHDDNEIISGEPVLGTMNSYGFGADEVIDMEYGFGNDDEKDNSKQIENTDADITMDKYDNLFYGSKVEPTEPAATVEPDEFNQQNTRNQDRIENTVPTGYATANAEPTKSVPNAADNGNNSNNSNNGFSEAAPNNNNKASLNNEIEANQTVMSRIEEENEQLREELQKKTQELSKHVKTISELEEVIKDWAQGGKYLYSNPNNDNNNSNDEDMLKNDGTNQWVANKRVETQIYLNQMKADLEKLDQFERMNQSKRFEQHELLIPKSNQQNEKQDTDVQSNEKVKTKANEYSSSANATTDQQPSSPLLYGVTPGGVDPVNNTDNKGNENAPRFTQELEKMKTAKETATKKYEQAKELCEKQREKLRDLYNKLEESTRSLEQLRDVKNVKIHRLWNELRDAKKEFTEKIASMTAHMEKQSKEIKRIEQEKINTLVMFAHEMEKMRGFLKK</sequence>
<feature type="coiled-coil region" evidence="1">
    <location>
        <begin position="5"/>
        <end position="103"/>
    </location>
</feature>
<feature type="region of interest" description="Disordered" evidence="2">
    <location>
        <begin position="427"/>
        <end position="496"/>
    </location>
</feature>